<evidence type="ECO:0000313" key="3">
    <source>
        <dbReference type="Proteomes" id="UP001530315"/>
    </source>
</evidence>
<proteinExistence type="predicted"/>
<feature type="compositionally biased region" description="Low complexity" evidence="1">
    <location>
        <begin position="1"/>
        <end position="27"/>
    </location>
</feature>
<dbReference type="Proteomes" id="UP001530315">
    <property type="component" value="Unassembled WGS sequence"/>
</dbReference>
<comment type="caution">
    <text evidence="2">The sequence shown here is derived from an EMBL/GenBank/DDBJ whole genome shotgun (WGS) entry which is preliminary data.</text>
</comment>
<reference evidence="2 3" key="1">
    <citation type="submission" date="2024-10" db="EMBL/GenBank/DDBJ databases">
        <title>Updated reference genomes for cyclostephanoid diatoms.</title>
        <authorList>
            <person name="Roberts W.R."/>
            <person name="Alverson A.J."/>
        </authorList>
    </citation>
    <scope>NUCLEOTIDE SEQUENCE [LARGE SCALE GENOMIC DNA]</scope>
    <source>
        <strain evidence="2 3">AJA276-08</strain>
    </source>
</reference>
<evidence type="ECO:0000256" key="1">
    <source>
        <dbReference type="SAM" id="MobiDB-lite"/>
    </source>
</evidence>
<organism evidence="2 3">
    <name type="scientific">Stephanodiscus triporus</name>
    <dbReference type="NCBI Taxonomy" id="2934178"/>
    <lineage>
        <taxon>Eukaryota</taxon>
        <taxon>Sar</taxon>
        <taxon>Stramenopiles</taxon>
        <taxon>Ochrophyta</taxon>
        <taxon>Bacillariophyta</taxon>
        <taxon>Coscinodiscophyceae</taxon>
        <taxon>Thalassiosirophycidae</taxon>
        <taxon>Stephanodiscales</taxon>
        <taxon>Stephanodiscaceae</taxon>
        <taxon>Stephanodiscus</taxon>
    </lineage>
</organism>
<gene>
    <name evidence="2" type="ORF">ACHAW5_008551</name>
</gene>
<feature type="region of interest" description="Disordered" evidence="1">
    <location>
        <begin position="1"/>
        <end position="30"/>
    </location>
</feature>
<evidence type="ECO:0000313" key="2">
    <source>
        <dbReference type="EMBL" id="KAL3776188.1"/>
    </source>
</evidence>
<dbReference type="AlphaFoldDB" id="A0ABD3NK21"/>
<dbReference type="EMBL" id="JALLAZ020001366">
    <property type="protein sequence ID" value="KAL3776188.1"/>
    <property type="molecule type" value="Genomic_DNA"/>
</dbReference>
<accession>A0ABD3NK21</accession>
<name>A0ABD3NK21_9STRA</name>
<keyword evidence="3" id="KW-1185">Reference proteome</keyword>
<protein>
    <submittedName>
        <fullName evidence="2">Uncharacterized protein</fullName>
    </submittedName>
</protein>
<sequence>MTTTTTSSSSASSASSSSSSSSSSSASEPWIAPSDLAIGMDVDVASRTWAGINKPGGHATITSTRVDERTGAVDRVDVKYVLGGRERDVELIYVRRHVELTRGDRGRRGAERMNAASLGEVVLLHDDGGGAKTKKR</sequence>